<keyword evidence="4 9" id="KW-0202">Cytokine</keyword>
<reference evidence="11" key="2">
    <citation type="submission" date="2025-09" db="UniProtKB">
        <authorList>
            <consortium name="Ensembl"/>
        </authorList>
    </citation>
    <scope>IDENTIFICATION</scope>
</reference>
<evidence type="ECO:0000313" key="11">
    <source>
        <dbReference type="Ensembl" id="ENSPCEP00000003155.1"/>
    </source>
</evidence>
<dbReference type="GO" id="GO:0006955">
    <property type="term" value="P:immune response"/>
    <property type="evidence" value="ECO:0007669"/>
    <property type="project" value="InterPro"/>
</dbReference>
<dbReference type="AlphaFoldDB" id="A0A8C8RCQ5"/>
<comment type="similarity">
    <text evidence="2 9">Belongs to the intercrine beta (chemokine CC) family.</text>
</comment>
<evidence type="ECO:0000256" key="2">
    <source>
        <dbReference type="ARBA" id="ARBA00010868"/>
    </source>
</evidence>
<reference evidence="11" key="1">
    <citation type="submission" date="2025-08" db="UniProtKB">
        <authorList>
            <consortium name="Ensembl"/>
        </authorList>
    </citation>
    <scope>IDENTIFICATION</scope>
</reference>
<evidence type="ECO:0000256" key="7">
    <source>
        <dbReference type="ARBA" id="ARBA00023157"/>
    </source>
</evidence>
<feature type="signal peptide" evidence="9">
    <location>
        <begin position="1"/>
        <end position="28"/>
    </location>
</feature>
<dbReference type="Ensembl" id="ENSPCET00000003263.1">
    <property type="protein sequence ID" value="ENSPCEP00000003155.1"/>
    <property type="gene ID" value="ENSPCEG00000002545.1"/>
</dbReference>
<keyword evidence="12" id="KW-1185">Reference proteome</keyword>
<feature type="domain" description="Chemokine interleukin-8-like" evidence="10">
    <location>
        <begin position="31"/>
        <end position="91"/>
    </location>
</feature>
<evidence type="ECO:0000256" key="8">
    <source>
        <dbReference type="ARBA" id="ARBA00023198"/>
    </source>
</evidence>
<evidence type="ECO:0000313" key="12">
    <source>
        <dbReference type="Proteomes" id="UP000694393"/>
    </source>
</evidence>
<dbReference type="PANTHER" id="PTHR12015:SF108">
    <property type="entry name" value="C-C MOTIF CHEMOKINE 20"/>
    <property type="match status" value="1"/>
</dbReference>
<dbReference type="Pfam" id="PF00048">
    <property type="entry name" value="IL8"/>
    <property type="match status" value="1"/>
</dbReference>
<keyword evidence="5 9" id="KW-0964">Secreted</keyword>
<dbReference type="GO" id="GO:0005615">
    <property type="term" value="C:extracellular space"/>
    <property type="evidence" value="ECO:0007669"/>
    <property type="project" value="UniProtKB-KW"/>
</dbReference>
<sequence length="100" mass="11253">MTNFISKSLILASLIGLLVLYLSGTSEAQNNQDCCLSYSKVRLPRGVIRGYTEQLSTEVCDINAIIFHTKNGLKVCANPEQRWVKRHLLLLSDKLKKMSL</sequence>
<dbReference type="CDD" id="cd01119">
    <property type="entry name" value="Chemokine_CC_DCCL"/>
    <property type="match status" value="1"/>
</dbReference>
<keyword evidence="7" id="KW-1015">Disulfide bond</keyword>
<dbReference type="SUPFAM" id="SSF54117">
    <property type="entry name" value="Interleukin 8-like chemokines"/>
    <property type="match status" value="1"/>
</dbReference>
<evidence type="ECO:0000256" key="6">
    <source>
        <dbReference type="ARBA" id="ARBA00022729"/>
    </source>
</evidence>
<organism evidence="11 12">
    <name type="scientific">Pelusios castaneus</name>
    <name type="common">West African mud turtle</name>
    <dbReference type="NCBI Taxonomy" id="367368"/>
    <lineage>
        <taxon>Eukaryota</taxon>
        <taxon>Metazoa</taxon>
        <taxon>Chordata</taxon>
        <taxon>Craniata</taxon>
        <taxon>Vertebrata</taxon>
        <taxon>Euteleostomi</taxon>
        <taxon>Archelosauria</taxon>
        <taxon>Testudinata</taxon>
        <taxon>Testudines</taxon>
        <taxon>Pleurodira</taxon>
        <taxon>Pelomedusidae</taxon>
        <taxon>Pelusios</taxon>
    </lineage>
</organism>
<dbReference type="InterPro" id="IPR039809">
    <property type="entry name" value="Chemokine_b/g/d"/>
</dbReference>
<dbReference type="InterPro" id="IPR001811">
    <property type="entry name" value="Chemokine_IL8-like_dom"/>
</dbReference>
<name>A0A8C8RCQ5_9SAUR</name>
<feature type="chain" id="PRO_5034907782" description="C-C motif chemokine" evidence="9">
    <location>
        <begin position="29"/>
        <end position="100"/>
    </location>
</feature>
<proteinExistence type="inferred from homology"/>
<dbReference type="GO" id="GO:0008009">
    <property type="term" value="F:chemokine activity"/>
    <property type="evidence" value="ECO:0007669"/>
    <property type="project" value="InterPro"/>
</dbReference>
<comment type="subcellular location">
    <subcellularLocation>
        <location evidence="1 9">Secreted</location>
    </subcellularLocation>
</comment>
<keyword evidence="6 9" id="KW-0732">Signal</keyword>
<dbReference type="InterPro" id="IPR000827">
    <property type="entry name" value="Chemokine_CC_CS"/>
</dbReference>
<dbReference type="InterPro" id="IPR036048">
    <property type="entry name" value="Interleukin_8-like_sf"/>
</dbReference>
<evidence type="ECO:0000256" key="4">
    <source>
        <dbReference type="ARBA" id="ARBA00022514"/>
    </source>
</evidence>
<dbReference type="Gene3D" id="2.40.50.40">
    <property type="match status" value="1"/>
</dbReference>
<dbReference type="InterPro" id="IPR034133">
    <property type="entry name" value="Chemokine_CC_DCCL"/>
</dbReference>
<dbReference type="FunFam" id="2.40.50.40:FF:000012">
    <property type="entry name" value="C-C motif chemokine"/>
    <property type="match status" value="1"/>
</dbReference>
<evidence type="ECO:0000256" key="9">
    <source>
        <dbReference type="RuleBase" id="RU361150"/>
    </source>
</evidence>
<accession>A0A8C8RCQ5</accession>
<dbReference type="Proteomes" id="UP000694393">
    <property type="component" value="Unplaced"/>
</dbReference>
<evidence type="ECO:0000256" key="1">
    <source>
        <dbReference type="ARBA" id="ARBA00004613"/>
    </source>
</evidence>
<keyword evidence="3 9" id="KW-0145">Chemotaxis</keyword>
<evidence type="ECO:0000256" key="5">
    <source>
        <dbReference type="ARBA" id="ARBA00022525"/>
    </source>
</evidence>
<keyword evidence="8" id="KW-0395">Inflammatory response</keyword>
<dbReference type="SMART" id="SM00199">
    <property type="entry name" value="SCY"/>
    <property type="match status" value="1"/>
</dbReference>
<protein>
    <recommendedName>
        <fullName evidence="9">C-C motif chemokine</fullName>
    </recommendedName>
</protein>
<evidence type="ECO:0000259" key="10">
    <source>
        <dbReference type="SMART" id="SM00199"/>
    </source>
</evidence>
<dbReference type="PROSITE" id="PS00472">
    <property type="entry name" value="SMALL_CYTOKINES_CC"/>
    <property type="match status" value="1"/>
</dbReference>
<dbReference type="GO" id="GO:0006954">
    <property type="term" value="P:inflammatory response"/>
    <property type="evidence" value="ECO:0007669"/>
    <property type="project" value="UniProtKB-KW"/>
</dbReference>
<evidence type="ECO:0000256" key="3">
    <source>
        <dbReference type="ARBA" id="ARBA00022500"/>
    </source>
</evidence>
<dbReference type="PANTHER" id="PTHR12015">
    <property type="entry name" value="SMALL INDUCIBLE CYTOKINE A"/>
    <property type="match status" value="1"/>
</dbReference>